<evidence type="ECO:0000256" key="6">
    <source>
        <dbReference type="ARBA" id="ARBA00023315"/>
    </source>
</evidence>
<feature type="domain" description="Ketosynthase family 3 (KS3)" evidence="10">
    <location>
        <begin position="21"/>
        <end position="446"/>
    </location>
</feature>
<sequence>MADGQQAGAEEAGAGAAPAPGEPVAVIGIGCRFPGGADTPEAFWQLLLDNRNTAGEVPPERWRPYEELGPEYSTVLRRALRKGSFLDGIDQFDAEFFGISPREAELMDPQQRILVEVVWEALEHAGIPPRSLAGTDAGVFVGACTDDYRRFLLEDLTHMDAWSGIGAARCATANRVSHLLDLRGPSLAVDTACSASLVALHLACQSLRLGESSIALVGGVNLVISPGETLTLDLAGALAPDGRSKAFDASGDGYGRGEGCGVLVLKPLERARADGDRVLAVVRGSAVNQDGYTNGIMAPCGTAQEYVMARACDQAGLAPGTIDYVEAHGTGTQLGDPMEASAIGAVYGARRPAEAPCLIGSVKANIGHLEGAAGVAGLIKATLALSHGHIPGNPLVTGLNTEIPWDSTGLRVVTRAEPWPERDHPRRAGVSGFGYGGTIAHIVLEQAPAPAPGLRHGPARAGQSEAAPAGQAHHLFPLSAGSAPGLRRQAGALADWLERHGAPAATAPGEEPERIQPEPGQGERTQGEQAERTLLRSLGHTLAHRRSPLAHRAAVAAPSRAELTAALRALAADEQADGLTTGRPLSEPGKGLVWVFSGHGSQWAGMGRELLATEPEFGKTIDALEPIFQEEIGFSPRQALVEGDFATVDRVQCMIFATQVGLAAVWRSYGVRPDAVIGHSVGEIAAAVTSGALGLQGGARLICRRSLLLRRVAGQGAMAMAGLTFEEAARRLDGNERVGPAIASSPVSTVIAGDPEAVAETVAAWQAEGIVVRKVASDVAFHSRHMDPLLDELAAAAADLDTGSAQLPAYTTALVDPRSRPVLDGAYWAANLRSPVRLAAAVTAAAEDGYRAFLEISPHPVVTHSISETLSERGIEDAFVGGTLRRDRPERGALLAAIGAAHCHGHPVEWARLQPSGALLDVPTMSWQHRSHWRDPRYGTPGAAFQHDPGTRTLLGAATTVAGSGIQLWRTTLDDGNRPYPGSHTINGVEIVPAAVMVESFFRTVSDDPATAPALTGLTMRQPLMTGARREVQILREGTALRLASRACPENEAPGTVWLTHAEAELAPQAGPAPKLLAEGTTLPLVDSGLVHQRLSAVGVPSTGFTWTVEELRRGAGRLRGRVRCERDEDGTPGWAPVLDAVMTLAPVTYPGDPVLRMVVAAGEIATLGAPPGTVVVEIAVRDGSEDTVDVLVRDPAGAPVAHVKGLVYAVIGQEDSAAPDPARLVHTLAWHPAAEQPRPAEPVRDLVLAGAHDELPALADALRKRWSAAGRGCVTAASDADGLPPAPPDGADVLVIAGQPGPCTAPDEAATAAAAALRATAHRLSLEPGAGSARLWLLTSGLLDEHHEASLVHSALAGLGRALAAEYPDVWGGVIDAADGTPEEAASMVAALLVSAAPGEVTVVRGGQARTARLARAEGHPAGGPLECRADGTYLVTGGLGPEGLEAVRGLADRGARRLVLAGAEQLPPRAAWERPADPATRRRIAAVQELEASGVTVRTMTLHAGTDSLEEVRRRLDALELPPVRGVVHIPAGDPDAQGTPSTPDGSTDAGPDAVSDGEPAAARDVAGPSLAGAWLLHRLFPPGTLDFLLLVSSCGPLLGLPGASGRGVVAGFLEALAAHRTALDESEGTLCLGQLPPAADEEALRRRCLGAVPATEMWEVWDAARQHGPGTYTAVRTFPPSPEDGRVLPPVLADLTFEEEATRGDGSGDGDGAPAWSELSPEQLAASLTEEVGAQIALEMKLPCDDLDPRRSLVEQGLDSVLTIMVRRRLEKRFGHKLPATLLWQKPTVQAIAGHLAELLTEPDEAAEADGTADGRSAGKAVAAGL</sequence>
<keyword evidence="4" id="KW-0808">Transferase</keyword>
<dbReference type="CDD" id="cd00833">
    <property type="entry name" value="PKS"/>
    <property type="match status" value="1"/>
</dbReference>
<name>A0ABN3QUG5_9ACTN</name>
<dbReference type="SMART" id="SM00826">
    <property type="entry name" value="PKS_DH"/>
    <property type="match status" value="1"/>
</dbReference>
<dbReference type="SUPFAM" id="SSF51735">
    <property type="entry name" value="NAD(P)-binding Rossmann-fold domains"/>
    <property type="match status" value="2"/>
</dbReference>
<dbReference type="Pfam" id="PF00698">
    <property type="entry name" value="Acyl_transf_1"/>
    <property type="match status" value="1"/>
</dbReference>
<organism evidence="12 13">
    <name type="scientific">Streptomyces axinellae</name>
    <dbReference type="NCBI Taxonomy" id="552788"/>
    <lineage>
        <taxon>Bacteria</taxon>
        <taxon>Bacillati</taxon>
        <taxon>Actinomycetota</taxon>
        <taxon>Actinomycetes</taxon>
        <taxon>Kitasatosporales</taxon>
        <taxon>Streptomycetaceae</taxon>
        <taxon>Streptomyces</taxon>
    </lineage>
</organism>
<evidence type="ECO:0000256" key="4">
    <source>
        <dbReference type="ARBA" id="ARBA00022679"/>
    </source>
</evidence>
<feature type="region of interest" description="Disordered" evidence="8">
    <location>
        <begin position="1"/>
        <end position="20"/>
    </location>
</feature>
<dbReference type="InterPro" id="IPR020841">
    <property type="entry name" value="PKS_Beta-ketoAc_synthase_dom"/>
</dbReference>
<dbReference type="SMART" id="SM00823">
    <property type="entry name" value="PKS_PP"/>
    <property type="match status" value="1"/>
</dbReference>
<dbReference type="InterPro" id="IPR036736">
    <property type="entry name" value="ACP-like_sf"/>
</dbReference>
<dbReference type="PROSITE" id="PS52019">
    <property type="entry name" value="PKS_MFAS_DH"/>
    <property type="match status" value="1"/>
</dbReference>
<evidence type="ECO:0000313" key="13">
    <source>
        <dbReference type="Proteomes" id="UP001501447"/>
    </source>
</evidence>
<evidence type="ECO:0000256" key="1">
    <source>
        <dbReference type="ARBA" id="ARBA00004792"/>
    </source>
</evidence>
<keyword evidence="3" id="KW-0597">Phosphoprotein</keyword>
<dbReference type="SMART" id="SM00825">
    <property type="entry name" value="PKS_KS"/>
    <property type="match status" value="1"/>
</dbReference>
<dbReference type="InterPro" id="IPR050091">
    <property type="entry name" value="PKS_NRPS_Biosynth_Enz"/>
</dbReference>
<dbReference type="InterPro" id="IPR020807">
    <property type="entry name" value="PKS_DH"/>
</dbReference>
<dbReference type="SUPFAM" id="SSF53901">
    <property type="entry name" value="Thiolase-like"/>
    <property type="match status" value="1"/>
</dbReference>
<dbReference type="Pfam" id="PF21089">
    <property type="entry name" value="PKS_DH_N"/>
    <property type="match status" value="1"/>
</dbReference>
<dbReference type="InterPro" id="IPR016035">
    <property type="entry name" value="Acyl_Trfase/lysoPLipase"/>
</dbReference>
<evidence type="ECO:0000259" key="10">
    <source>
        <dbReference type="PROSITE" id="PS52004"/>
    </source>
</evidence>
<dbReference type="Gene3D" id="3.40.50.720">
    <property type="entry name" value="NAD(P)-binding Rossmann-like Domain"/>
    <property type="match status" value="1"/>
</dbReference>
<dbReference type="Pfam" id="PF00109">
    <property type="entry name" value="ketoacyl-synt"/>
    <property type="match status" value="1"/>
</dbReference>
<dbReference type="Gene3D" id="3.30.70.3290">
    <property type="match status" value="1"/>
</dbReference>
<feature type="active site" description="Proton acceptor; for dehydratase activity" evidence="7">
    <location>
        <position position="984"/>
    </location>
</feature>
<dbReference type="InterPro" id="IPR036291">
    <property type="entry name" value="NAD(P)-bd_dom_sf"/>
</dbReference>
<dbReference type="Proteomes" id="UP001501447">
    <property type="component" value="Unassembled WGS sequence"/>
</dbReference>
<evidence type="ECO:0000256" key="3">
    <source>
        <dbReference type="ARBA" id="ARBA00022553"/>
    </source>
</evidence>
<keyword evidence="13" id="KW-1185">Reference proteome</keyword>
<dbReference type="Pfam" id="PF02801">
    <property type="entry name" value="Ketoacyl-synt_C"/>
    <property type="match status" value="1"/>
</dbReference>
<evidence type="ECO:0000259" key="9">
    <source>
        <dbReference type="PROSITE" id="PS50075"/>
    </source>
</evidence>
<dbReference type="InterPro" id="IPR049900">
    <property type="entry name" value="PKS_mFAS_DH"/>
</dbReference>
<dbReference type="PROSITE" id="PS52004">
    <property type="entry name" value="KS3_2"/>
    <property type="match status" value="1"/>
</dbReference>
<reference evidence="13" key="1">
    <citation type="journal article" date="2019" name="Int. J. Syst. Evol. Microbiol.">
        <title>The Global Catalogue of Microorganisms (GCM) 10K type strain sequencing project: providing services to taxonomists for standard genome sequencing and annotation.</title>
        <authorList>
            <consortium name="The Broad Institute Genomics Platform"/>
            <consortium name="The Broad Institute Genome Sequencing Center for Infectious Disease"/>
            <person name="Wu L."/>
            <person name="Ma J."/>
        </authorList>
    </citation>
    <scope>NUCLEOTIDE SEQUENCE [LARGE SCALE GENOMIC DNA]</scope>
    <source>
        <strain evidence="13">JCM 16373</strain>
    </source>
</reference>
<feature type="region of interest" description="Disordered" evidence="8">
    <location>
        <begin position="1529"/>
        <end position="1566"/>
    </location>
</feature>
<dbReference type="Gene3D" id="3.10.129.110">
    <property type="entry name" value="Polyketide synthase dehydratase"/>
    <property type="match status" value="1"/>
</dbReference>
<evidence type="ECO:0000256" key="2">
    <source>
        <dbReference type="ARBA" id="ARBA00022450"/>
    </source>
</evidence>
<dbReference type="SUPFAM" id="SSF47336">
    <property type="entry name" value="ACP-like"/>
    <property type="match status" value="1"/>
</dbReference>
<dbReference type="SUPFAM" id="SSF52151">
    <property type="entry name" value="FabD/lysophospholipase-like"/>
    <property type="match status" value="1"/>
</dbReference>
<evidence type="ECO:0000313" key="12">
    <source>
        <dbReference type="EMBL" id="GAA2634885.1"/>
    </source>
</evidence>
<dbReference type="SMART" id="SM00822">
    <property type="entry name" value="PKS_KR"/>
    <property type="match status" value="1"/>
</dbReference>
<dbReference type="Pfam" id="PF00550">
    <property type="entry name" value="PP-binding"/>
    <property type="match status" value="1"/>
</dbReference>
<feature type="domain" description="Carrier" evidence="9">
    <location>
        <begin position="1729"/>
        <end position="1803"/>
    </location>
</feature>
<dbReference type="InterPro" id="IPR032821">
    <property type="entry name" value="PKS_assoc"/>
</dbReference>
<dbReference type="InterPro" id="IPR042104">
    <property type="entry name" value="PKS_dehydratase_sf"/>
</dbReference>
<evidence type="ECO:0000259" key="11">
    <source>
        <dbReference type="PROSITE" id="PS52019"/>
    </source>
</evidence>
<accession>A0ABN3QUG5</accession>
<evidence type="ECO:0000256" key="7">
    <source>
        <dbReference type="PROSITE-ProRule" id="PRU01363"/>
    </source>
</evidence>
<comment type="pathway">
    <text evidence="1">Antibiotic biosynthesis.</text>
</comment>
<dbReference type="EMBL" id="BAAARJ010000024">
    <property type="protein sequence ID" value="GAA2634885.1"/>
    <property type="molecule type" value="Genomic_DNA"/>
</dbReference>
<dbReference type="Pfam" id="PF16197">
    <property type="entry name" value="KAsynt_C_assoc"/>
    <property type="match status" value="1"/>
</dbReference>
<evidence type="ECO:0000256" key="5">
    <source>
        <dbReference type="ARBA" id="ARBA00023194"/>
    </source>
</evidence>
<dbReference type="Pfam" id="PF08659">
    <property type="entry name" value="KR"/>
    <property type="match status" value="2"/>
</dbReference>
<dbReference type="Gene3D" id="1.10.1200.10">
    <property type="entry name" value="ACP-like"/>
    <property type="match status" value="1"/>
</dbReference>
<feature type="region of interest" description="Disordered" evidence="8">
    <location>
        <begin position="449"/>
        <end position="470"/>
    </location>
</feature>
<evidence type="ECO:0000256" key="8">
    <source>
        <dbReference type="SAM" id="MobiDB-lite"/>
    </source>
</evidence>
<dbReference type="CDD" id="cd05274">
    <property type="entry name" value="KR_FAS_SDR_x"/>
    <property type="match status" value="1"/>
</dbReference>
<dbReference type="InterPro" id="IPR001227">
    <property type="entry name" value="Ac_transferase_dom_sf"/>
</dbReference>
<dbReference type="InterPro" id="IPR016036">
    <property type="entry name" value="Malonyl_transacylase_ACP-bd"/>
</dbReference>
<dbReference type="InterPro" id="IPR009081">
    <property type="entry name" value="PP-bd_ACP"/>
</dbReference>
<dbReference type="InterPro" id="IPR014043">
    <property type="entry name" value="Acyl_transferase_dom"/>
</dbReference>
<dbReference type="PROSITE" id="PS00606">
    <property type="entry name" value="KS3_1"/>
    <property type="match status" value="1"/>
</dbReference>
<dbReference type="PANTHER" id="PTHR43775">
    <property type="entry name" value="FATTY ACID SYNTHASE"/>
    <property type="match status" value="1"/>
</dbReference>
<feature type="active site" description="Proton donor; for dehydratase activity" evidence="7">
    <location>
        <position position="1140"/>
    </location>
</feature>
<dbReference type="SMART" id="SM01294">
    <property type="entry name" value="PKS_PP_betabranch"/>
    <property type="match status" value="1"/>
</dbReference>
<dbReference type="InterPro" id="IPR013968">
    <property type="entry name" value="PKS_KR"/>
</dbReference>
<dbReference type="Gene3D" id="3.40.47.10">
    <property type="match status" value="1"/>
</dbReference>
<dbReference type="RefSeq" id="WP_344570112.1">
    <property type="nucleotide sequence ID" value="NZ_BAAARJ010000024.1"/>
</dbReference>
<dbReference type="Gene3D" id="3.40.366.10">
    <property type="entry name" value="Malonyl-Coenzyme A Acyl Carrier Protein, domain 2"/>
    <property type="match status" value="1"/>
</dbReference>
<gene>
    <name evidence="12" type="primary">ppsA</name>
    <name evidence="12" type="ORF">GCM10009863_59040</name>
</gene>
<dbReference type="InterPro" id="IPR020806">
    <property type="entry name" value="PKS_PP-bd"/>
</dbReference>
<dbReference type="InterPro" id="IPR057326">
    <property type="entry name" value="KR_dom"/>
</dbReference>
<dbReference type="InterPro" id="IPR014031">
    <property type="entry name" value="Ketoacyl_synth_C"/>
</dbReference>
<feature type="region of interest" description="N-terminal hotdog fold" evidence="7">
    <location>
        <begin position="952"/>
        <end position="1073"/>
    </location>
</feature>
<comment type="caution">
    <text evidence="12">The sequence shown here is derived from an EMBL/GenBank/DDBJ whole genome shotgun (WGS) entry which is preliminary data.</text>
</comment>
<dbReference type="InterPro" id="IPR014030">
    <property type="entry name" value="Ketoacyl_synth_N"/>
</dbReference>
<feature type="region of interest" description="C-terminal hotdog fold" evidence="7">
    <location>
        <begin position="1083"/>
        <end position="1218"/>
    </location>
</feature>
<keyword evidence="5" id="KW-0045">Antibiotic biosynthesis</keyword>
<keyword evidence="6" id="KW-0012">Acyltransferase</keyword>
<keyword evidence="2" id="KW-0596">Phosphopantetheine</keyword>
<feature type="domain" description="PKS/mFAS DH" evidence="11">
    <location>
        <begin position="952"/>
        <end position="1218"/>
    </location>
</feature>
<dbReference type="PROSITE" id="PS50075">
    <property type="entry name" value="CARRIER"/>
    <property type="match status" value="1"/>
</dbReference>
<dbReference type="SUPFAM" id="SSF55048">
    <property type="entry name" value="Probable ACP-binding domain of malonyl-CoA ACP transacylase"/>
    <property type="match status" value="1"/>
</dbReference>
<dbReference type="SMART" id="SM00827">
    <property type="entry name" value="PKS_AT"/>
    <property type="match status" value="1"/>
</dbReference>
<dbReference type="InterPro" id="IPR018201">
    <property type="entry name" value="Ketoacyl_synth_AS"/>
</dbReference>
<dbReference type="PANTHER" id="PTHR43775:SF37">
    <property type="entry name" value="SI:DKEY-61P9.11"/>
    <property type="match status" value="1"/>
</dbReference>
<protein>
    <submittedName>
        <fullName evidence="12">Phthiocerol type I polyketide synthase PpsA</fullName>
    </submittedName>
</protein>
<feature type="region of interest" description="Disordered" evidence="8">
    <location>
        <begin position="503"/>
        <end position="528"/>
    </location>
</feature>
<dbReference type="InterPro" id="IPR016039">
    <property type="entry name" value="Thiolase-like"/>
</dbReference>
<dbReference type="InterPro" id="IPR049552">
    <property type="entry name" value="PKS_DH_N"/>
</dbReference>
<proteinExistence type="predicted"/>
<feature type="region of interest" description="Disordered" evidence="8">
    <location>
        <begin position="1808"/>
        <end position="1829"/>
    </location>
</feature>